<evidence type="ECO:0000256" key="3">
    <source>
        <dbReference type="ARBA" id="ARBA00022729"/>
    </source>
</evidence>
<feature type="compositionally biased region" description="Polar residues" evidence="6">
    <location>
        <begin position="692"/>
        <end position="703"/>
    </location>
</feature>
<keyword evidence="3" id="KW-0732">Signal</keyword>
<dbReference type="InParanoid" id="A0A067R8W1"/>
<evidence type="ECO:0000256" key="1">
    <source>
        <dbReference type="ARBA" id="ARBA00004613"/>
    </source>
</evidence>
<dbReference type="GO" id="GO:0005576">
    <property type="term" value="C:extracellular region"/>
    <property type="evidence" value="ECO:0007669"/>
    <property type="project" value="UniProtKB-SubCell"/>
</dbReference>
<dbReference type="InterPro" id="IPR037941">
    <property type="entry name" value="SeP"/>
</dbReference>
<keyword evidence="4" id="KW-0712">Selenocysteine</keyword>
<gene>
    <name evidence="8" type="ORF">L798_09982</name>
</gene>
<dbReference type="GO" id="GO:0008430">
    <property type="term" value="F:selenium binding"/>
    <property type="evidence" value="ECO:0007669"/>
    <property type="project" value="InterPro"/>
</dbReference>
<dbReference type="PANTHER" id="PTHR10105">
    <property type="entry name" value="SELENOPROTEIN P"/>
    <property type="match status" value="1"/>
</dbReference>
<dbReference type="PANTHER" id="PTHR10105:SF2">
    <property type="entry name" value="AGAP003297-PA"/>
    <property type="match status" value="1"/>
</dbReference>
<dbReference type="EMBL" id="KK852808">
    <property type="protein sequence ID" value="KDR16035.1"/>
    <property type="molecule type" value="Genomic_DNA"/>
</dbReference>
<comment type="subcellular location">
    <subcellularLocation>
        <location evidence="1">Secreted</location>
    </subcellularLocation>
</comment>
<name>A0A067R8W1_ZOONE</name>
<dbReference type="AlphaFoldDB" id="A0A067R8W1"/>
<dbReference type="GO" id="GO:0001887">
    <property type="term" value="P:selenium compound metabolic process"/>
    <property type="evidence" value="ECO:0007669"/>
    <property type="project" value="TreeGrafter"/>
</dbReference>
<sequence length="733" mass="83193">MLFVRYHMKTYIFRMQDLQVRLISAGFTNIAFRIINSKLAVDGTDGFATLKHKSGDIPVLQEPKDITSSIWQSILDGGIDHILVLDRCGRLVYQVISPWSLLSYPYVKAAILSTYNDDPCGPCNLLVTEQTRNNTDTSMEDKTIPRAELSSSITLTKERGTTIANNTKLIFTNNETATTFIKMESEITLNNTRNEESGVWTVMEQTLNKTKSTAEKTSVTRHCNVTQQNQSDLQVRQKLFAADAQDRHNTSNTRKSNMTGSQRNSLLKDGKLVQQTESEQLQNISVPVDSYQKSREKYYDTDQADAILKDNYFSATLSPLIERKDGTVPIRIILHYPHEHRHENGTVSEHEYIVLQTGNPAYHGHLEETVIPEQETPNKDEKGLDYADDDKHTPTRKRKGKNNYGKIKASITGEIRDITKNTEEEIAENIHQHQHKGWKKQKSEQANGEETSEEISQDIRKHGNHHDNTKSSDNVIHFHRGKGRNFHNPGHHKKHKLIEIIAADSTNGTASKYGTTKANGNKQSHVSSTEGRNETNVEVIKSTNRKNSSVESIKKEDTHRRRHGSKKIRYEHHRASVTEKLNANQNSNTNTQNDSSAQQLLIPLSIVWQNAHRPTGKNNADNNFNEDDDSNESKSDAFMPKQNDTFKTEDLQKLTTNTNDCTETNVDQANVNEQEIQSHSSHNKVGDIRKPTTGNMTDEITSSSREDNDDSEIQGDDIIKHYSKLLKWIDYPL</sequence>
<organism evidence="8 9">
    <name type="scientific">Zootermopsis nevadensis</name>
    <name type="common">Dampwood termite</name>
    <dbReference type="NCBI Taxonomy" id="136037"/>
    <lineage>
        <taxon>Eukaryota</taxon>
        <taxon>Metazoa</taxon>
        <taxon>Ecdysozoa</taxon>
        <taxon>Arthropoda</taxon>
        <taxon>Hexapoda</taxon>
        <taxon>Insecta</taxon>
        <taxon>Pterygota</taxon>
        <taxon>Neoptera</taxon>
        <taxon>Polyneoptera</taxon>
        <taxon>Dictyoptera</taxon>
        <taxon>Blattodea</taxon>
        <taxon>Blattoidea</taxon>
        <taxon>Termitoidae</taxon>
        <taxon>Termopsidae</taxon>
        <taxon>Zootermopsis</taxon>
    </lineage>
</organism>
<feature type="region of interest" description="Disordered" evidence="6">
    <location>
        <begin position="430"/>
        <end position="455"/>
    </location>
</feature>
<evidence type="ECO:0000313" key="8">
    <source>
        <dbReference type="EMBL" id="KDR16035.1"/>
    </source>
</evidence>
<feature type="region of interest" description="Disordered" evidence="6">
    <location>
        <begin position="511"/>
        <end position="576"/>
    </location>
</feature>
<feature type="compositionally biased region" description="Basic residues" evidence="6">
    <location>
        <begin position="560"/>
        <end position="572"/>
    </location>
</feature>
<keyword evidence="2" id="KW-0964">Secreted</keyword>
<dbReference type="STRING" id="136037.A0A067R8W1"/>
<protein>
    <submittedName>
        <fullName evidence="8">Selenoprotein Pb</fullName>
    </submittedName>
</protein>
<keyword evidence="5" id="KW-0325">Glycoprotein</keyword>
<feature type="region of interest" description="Disordered" evidence="6">
    <location>
        <begin position="612"/>
        <end position="640"/>
    </location>
</feature>
<feature type="compositionally biased region" description="Polar residues" evidence="6">
    <location>
        <begin position="511"/>
        <end position="551"/>
    </location>
</feature>
<feature type="region of interest" description="Disordered" evidence="6">
    <location>
        <begin position="675"/>
        <end position="712"/>
    </location>
</feature>
<dbReference type="Pfam" id="PF04592">
    <property type="entry name" value="SelP_N"/>
    <property type="match status" value="1"/>
</dbReference>
<feature type="region of interest" description="Disordered" evidence="6">
    <location>
        <begin position="242"/>
        <end position="267"/>
    </location>
</feature>
<dbReference type="InterPro" id="IPR007671">
    <property type="entry name" value="Selenoprotein-P_N"/>
</dbReference>
<proteinExistence type="predicted"/>
<dbReference type="eggNOG" id="ENOG502RY36">
    <property type="taxonomic scope" value="Eukaryota"/>
</dbReference>
<feature type="compositionally biased region" description="Polar residues" evidence="6">
    <location>
        <begin position="250"/>
        <end position="265"/>
    </location>
</feature>
<accession>A0A067R8W1</accession>
<feature type="compositionally biased region" description="Basic and acidic residues" evidence="6">
    <location>
        <begin position="376"/>
        <end position="393"/>
    </location>
</feature>
<evidence type="ECO:0000256" key="4">
    <source>
        <dbReference type="ARBA" id="ARBA00022933"/>
    </source>
</evidence>
<reference evidence="8 9" key="1">
    <citation type="journal article" date="2014" name="Nat. Commun.">
        <title>Molecular traces of alternative social organization in a termite genome.</title>
        <authorList>
            <person name="Terrapon N."/>
            <person name="Li C."/>
            <person name="Robertson H.M."/>
            <person name="Ji L."/>
            <person name="Meng X."/>
            <person name="Booth W."/>
            <person name="Chen Z."/>
            <person name="Childers C.P."/>
            <person name="Glastad K.M."/>
            <person name="Gokhale K."/>
            <person name="Gowin J."/>
            <person name="Gronenberg W."/>
            <person name="Hermansen R.A."/>
            <person name="Hu H."/>
            <person name="Hunt B.G."/>
            <person name="Huylmans A.K."/>
            <person name="Khalil S.M."/>
            <person name="Mitchell R.D."/>
            <person name="Munoz-Torres M.C."/>
            <person name="Mustard J.A."/>
            <person name="Pan H."/>
            <person name="Reese J.T."/>
            <person name="Scharf M.E."/>
            <person name="Sun F."/>
            <person name="Vogel H."/>
            <person name="Xiao J."/>
            <person name="Yang W."/>
            <person name="Yang Z."/>
            <person name="Yang Z."/>
            <person name="Zhou J."/>
            <person name="Zhu J."/>
            <person name="Brent C.S."/>
            <person name="Elsik C.G."/>
            <person name="Goodisman M.A."/>
            <person name="Liberles D.A."/>
            <person name="Roe R.M."/>
            <person name="Vargo E.L."/>
            <person name="Vilcinskas A."/>
            <person name="Wang J."/>
            <person name="Bornberg-Bauer E."/>
            <person name="Korb J."/>
            <person name="Zhang G."/>
            <person name="Liebig J."/>
        </authorList>
    </citation>
    <scope>NUCLEOTIDE SEQUENCE [LARGE SCALE GENOMIC DNA]</scope>
    <source>
        <tissue evidence="8">Whole organism</tissue>
    </source>
</reference>
<feature type="region of interest" description="Disordered" evidence="6">
    <location>
        <begin position="371"/>
        <end position="405"/>
    </location>
</feature>
<dbReference type="Proteomes" id="UP000027135">
    <property type="component" value="Unassembled WGS sequence"/>
</dbReference>
<evidence type="ECO:0000256" key="2">
    <source>
        <dbReference type="ARBA" id="ARBA00022525"/>
    </source>
</evidence>
<keyword evidence="9" id="KW-1185">Reference proteome</keyword>
<evidence type="ECO:0000256" key="5">
    <source>
        <dbReference type="ARBA" id="ARBA00023180"/>
    </source>
</evidence>
<evidence type="ECO:0000259" key="7">
    <source>
        <dbReference type="Pfam" id="PF04592"/>
    </source>
</evidence>
<feature type="domain" description="Selenoprotein P N-terminal" evidence="7">
    <location>
        <begin position="12"/>
        <end position="145"/>
    </location>
</feature>
<evidence type="ECO:0000313" key="9">
    <source>
        <dbReference type="Proteomes" id="UP000027135"/>
    </source>
</evidence>
<evidence type="ECO:0000256" key="6">
    <source>
        <dbReference type="SAM" id="MobiDB-lite"/>
    </source>
</evidence>